<reference evidence="11" key="1">
    <citation type="submission" date="2023-01" db="EMBL/GenBank/DDBJ databases">
        <title>The growth and conidiation of Purpureocillium lavendulum are regulated by nitrogen source and histone H3K14 acetylation.</title>
        <authorList>
            <person name="Tang P."/>
            <person name="Han J."/>
            <person name="Zhang C."/>
            <person name="Tang P."/>
            <person name="Qi F."/>
            <person name="Zhang K."/>
            <person name="Liang L."/>
        </authorList>
    </citation>
    <scope>NUCLEOTIDE SEQUENCE</scope>
    <source>
        <strain evidence="11">YMF1.00683</strain>
    </source>
</reference>
<keyword evidence="6 9" id="KW-0234">DNA repair</keyword>
<accession>A0AB34FUH9</accession>
<name>A0AB34FUH9_9HYPO</name>
<evidence type="ECO:0000256" key="2">
    <source>
        <dbReference type="ARBA" id="ARBA00006661"/>
    </source>
</evidence>
<feature type="region of interest" description="Disordered" evidence="10">
    <location>
        <begin position="239"/>
        <end position="258"/>
    </location>
</feature>
<feature type="compositionally biased region" description="Low complexity" evidence="10">
    <location>
        <begin position="444"/>
        <end position="467"/>
    </location>
</feature>
<comment type="PTM">
    <text evidence="9">Phosphorylated in response to DNA damage.</text>
</comment>
<feature type="region of interest" description="Disordered" evidence="10">
    <location>
        <begin position="437"/>
        <end position="570"/>
    </location>
</feature>
<dbReference type="GO" id="GO:0033557">
    <property type="term" value="C:Slx1-Slx4 complex"/>
    <property type="evidence" value="ECO:0007669"/>
    <property type="project" value="UniProtKB-UniRule"/>
</dbReference>
<evidence type="ECO:0000256" key="1">
    <source>
        <dbReference type="ARBA" id="ARBA00004123"/>
    </source>
</evidence>
<feature type="region of interest" description="Disordered" evidence="10">
    <location>
        <begin position="111"/>
        <end position="197"/>
    </location>
</feature>
<sequence>MATTPKPKARSKARTVADHEPLQLEQAMSRRTDWTPPAKTAHIILDSDGPSLEDAHHPHHDSPKDIAFGHMLATFKCEDTAQNSATSTSGEESGFVKKRKLLEFVSAKVSNVSEPDLPVASPIKQKAPKKKPRTITALATAAYRTPTQPDPQNVTEAKADAEPPKADAANGKGKAKARKRAPKPSKKKAPLPKPILLSPGTALKQVAGQNFVFGTSSQLAREHSPSLLRDIQTAMKSSNQLDHPGFATPLNSDDVDPAEKRQPLWNAAARDADGDLFDVEVLNLVHGSQRLADAAAEEDPFGYIKGDEGEVDLPPLPLPPSESRAVEDDSFLTLSDILPAPAKLPAEPVDIAPASSSQPIDATAATDAAPVHVQAGSVTQAADQTMSTAARSEPAERPSYDHLSDAQLAKQVAQYGFKPIKKRAAMVALLEQCWRPGVHGQVGGTRSASTTSKGSTGIATTTAAPTTPDKRGRGRPRKASVVEEPMQEPPPSAQPQESPKRRRGRPKKDSGSVCSGAAAGRAKAGPSTPKRSLKKPVIEIPDSEGDGGGESSETPWSSPDATFSPPQPGDITLSVDEDTELSLTFSPTDQQTELFSYVTKAVTTAPRTTDPANPSWHEKILLYDPIVIEDLTAWLNAGQLTRVGCDEEVSSGAVKTWCESKSICCLWKVNLRGKERKRY</sequence>
<comment type="subcellular location">
    <subcellularLocation>
        <location evidence="1 9">Nucleus</location>
    </subcellularLocation>
</comment>
<dbReference type="GO" id="GO:0003677">
    <property type="term" value="F:DNA binding"/>
    <property type="evidence" value="ECO:0007669"/>
    <property type="project" value="InterPro"/>
</dbReference>
<comment type="caution">
    <text evidence="11">The sequence shown here is derived from an EMBL/GenBank/DDBJ whole genome shotgun (WGS) entry which is preliminary data.</text>
</comment>
<evidence type="ECO:0000256" key="8">
    <source>
        <dbReference type="ARBA" id="ARBA00029496"/>
    </source>
</evidence>
<evidence type="ECO:0000256" key="7">
    <source>
        <dbReference type="ARBA" id="ARBA00023242"/>
    </source>
</evidence>
<keyword evidence="11" id="KW-0378">Hydrolase</keyword>
<keyword evidence="12" id="KW-1185">Reference proteome</keyword>
<dbReference type="InterPro" id="IPR017956">
    <property type="entry name" value="AT_hook_DNA-bd_motif"/>
</dbReference>
<keyword evidence="3 9" id="KW-0597">Phosphoprotein</keyword>
<dbReference type="CDD" id="cd22999">
    <property type="entry name" value="SAP_SLX4"/>
    <property type="match status" value="1"/>
</dbReference>
<dbReference type="AlphaFoldDB" id="A0AB34FUH9"/>
<keyword evidence="7 9" id="KW-0539">Nucleus</keyword>
<dbReference type="InterPro" id="IPR027784">
    <property type="entry name" value="Slx4_ascomycetes"/>
</dbReference>
<feature type="compositionally biased region" description="Polar residues" evidence="10">
    <location>
        <begin position="145"/>
        <end position="155"/>
    </location>
</feature>
<comment type="subunit">
    <text evidence="9">Forms a heterodimer with SLX1.</text>
</comment>
<dbReference type="GO" id="GO:0006310">
    <property type="term" value="P:DNA recombination"/>
    <property type="evidence" value="ECO:0007669"/>
    <property type="project" value="UniProtKB-UniRule"/>
</dbReference>
<evidence type="ECO:0000256" key="5">
    <source>
        <dbReference type="ARBA" id="ARBA00023172"/>
    </source>
</evidence>
<dbReference type="SMART" id="SM00384">
    <property type="entry name" value="AT_hook"/>
    <property type="match status" value="2"/>
</dbReference>
<dbReference type="GO" id="GO:0006355">
    <property type="term" value="P:regulation of DNA-templated transcription"/>
    <property type="evidence" value="ECO:0007669"/>
    <property type="project" value="InterPro"/>
</dbReference>
<evidence type="ECO:0000313" key="12">
    <source>
        <dbReference type="Proteomes" id="UP001163105"/>
    </source>
</evidence>
<feature type="compositionally biased region" description="Basic and acidic residues" evidence="10">
    <location>
        <begin position="53"/>
        <end position="64"/>
    </location>
</feature>
<feature type="compositionally biased region" description="Basic and acidic residues" evidence="10">
    <location>
        <begin position="15"/>
        <end position="33"/>
    </location>
</feature>
<dbReference type="PRINTS" id="PR00929">
    <property type="entry name" value="ATHOOK"/>
</dbReference>
<evidence type="ECO:0000256" key="3">
    <source>
        <dbReference type="ARBA" id="ARBA00022553"/>
    </source>
</evidence>
<comment type="function">
    <text evidence="9">Regulatory subunit of the SLX1-SLX4 structure-specific endonuclease that resolves DNA secondary structures generated during DNA repair and recombination. Has endonuclease activity towards branched DNA substrates, introducing single-strand cuts in duplex DNA close to junctions with ss-DNA.</text>
</comment>
<feature type="region of interest" description="Disordered" evidence="10">
    <location>
        <begin position="1"/>
        <end position="64"/>
    </location>
</feature>
<feature type="region of interest" description="Disordered" evidence="10">
    <location>
        <begin position="302"/>
        <end position="325"/>
    </location>
</feature>
<evidence type="ECO:0000313" key="11">
    <source>
        <dbReference type="EMBL" id="KAJ6442784.1"/>
    </source>
</evidence>
<keyword evidence="4 9" id="KW-0227">DNA damage</keyword>
<gene>
    <name evidence="9" type="primary">SLX4</name>
    <name evidence="11" type="ORF">O9K51_03959</name>
</gene>
<dbReference type="Proteomes" id="UP001163105">
    <property type="component" value="Unassembled WGS sequence"/>
</dbReference>
<dbReference type="InterPro" id="IPR000637">
    <property type="entry name" value="HMGI/Y_DNA-bd_CS"/>
</dbReference>
<evidence type="ECO:0000256" key="9">
    <source>
        <dbReference type="HAMAP-Rule" id="MF_03110"/>
    </source>
</evidence>
<evidence type="ECO:0000256" key="4">
    <source>
        <dbReference type="ARBA" id="ARBA00022763"/>
    </source>
</evidence>
<evidence type="ECO:0000256" key="10">
    <source>
        <dbReference type="SAM" id="MobiDB-lite"/>
    </source>
</evidence>
<dbReference type="InterPro" id="IPR018574">
    <property type="entry name" value="Structure-sp_endonuc_su_Slx4"/>
</dbReference>
<protein>
    <recommendedName>
        <fullName evidence="8 9">Structure-specific endonuclease subunit SLX4</fullName>
    </recommendedName>
</protein>
<evidence type="ECO:0000256" key="6">
    <source>
        <dbReference type="ARBA" id="ARBA00023204"/>
    </source>
</evidence>
<dbReference type="Pfam" id="PF09494">
    <property type="entry name" value="Slx4"/>
    <property type="match status" value="1"/>
</dbReference>
<dbReference type="GO" id="GO:0006281">
    <property type="term" value="P:DNA repair"/>
    <property type="evidence" value="ECO:0007669"/>
    <property type="project" value="UniProtKB-UniRule"/>
</dbReference>
<dbReference type="EMBL" id="JAQHRD010000003">
    <property type="protein sequence ID" value="KAJ6442784.1"/>
    <property type="molecule type" value="Genomic_DNA"/>
</dbReference>
<dbReference type="HAMAP" id="MF_03110">
    <property type="entry name" value="Endonuc_su_Slx4"/>
    <property type="match status" value="1"/>
</dbReference>
<proteinExistence type="inferred from homology"/>
<feature type="compositionally biased region" description="Basic residues" evidence="10">
    <location>
        <begin position="173"/>
        <end position="190"/>
    </location>
</feature>
<keyword evidence="5 9" id="KW-0233">DNA recombination</keyword>
<organism evidence="11 12">
    <name type="scientific">Purpureocillium lavendulum</name>
    <dbReference type="NCBI Taxonomy" id="1247861"/>
    <lineage>
        <taxon>Eukaryota</taxon>
        <taxon>Fungi</taxon>
        <taxon>Dikarya</taxon>
        <taxon>Ascomycota</taxon>
        <taxon>Pezizomycotina</taxon>
        <taxon>Sordariomycetes</taxon>
        <taxon>Hypocreomycetidae</taxon>
        <taxon>Hypocreales</taxon>
        <taxon>Ophiocordycipitaceae</taxon>
        <taxon>Purpureocillium</taxon>
    </lineage>
</organism>
<dbReference type="GO" id="GO:0017108">
    <property type="term" value="F:5'-flap endonuclease activity"/>
    <property type="evidence" value="ECO:0007669"/>
    <property type="project" value="InterPro"/>
</dbReference>
<comment type="similarity">
    <text evidence="2 9">Belongs to the SLX4 family.</text>
</comment>
<dbReference type="GO" id="GO:0006260">
    <property type="term" value="P:DNA replication"/>
    <property type="evidence" value="ECO:0007669"/>
    <property type="project" value="InterPro"/>
</dbReference>
<dbReference type="PROSITE" id="PS00354">
    <property type="entry name" value="HMGI_Y"/>
    <property type="match status" value="1"/>
</dbReference>